<evidence type="ECO:0000313" key="5">
    <source>
        <dbReference type="Proteomes" id="UP000320095"/>
    </source>
</evidence>
<sequence length="126" mass="13269">MPTVAPLPPIDQLTGVVYRLADTSIPAEQKVGLVQYATADDRATLTNFGEALKASGFTPLTVDATDLQWAGEPGHVVANVTIGSPNPVVRPFTFPMEFAPLRDSWQLTSRTAGQLLPLAGATPPTG</sequence>
<evidence type="ECO:0000256" key="2">
    <source>
        <dbReference type="ARBA" id="ARBA00093774"/>
    </source>
</evidence>
<gene>
    <name evidence="4" type="ORF">EAH80_14345</name>
</gene>
<accession>A0A502EBG7</accession>
<protein>
    <recommendedName>
        <fullName evidence="3">Low molecular weight antigen MTB12-like C-terminal domain-containing protein</fullName>
    </recommendedName>
</protein>
<organism evidence="4 5">
    <name type="scientific">Mycolicibacterium hodleri</name>
    <dbReference type="NCBI Taxonomy" id="49897"/>
    <lineage>
        <taxon>Bacteria</taxon>
        <taxon>Bacillati</taxon>
        <taxon>Actinomycetota</taxon>
        <taxon>Actinomycetes</taxon>
        <taxon>Mycobacteriales</taxon>
        <taxon>Mycobacteriaceae</taxon>
        <taxon>Mycolicibacterium</taxon>
    </lineage>
</organism>
<dbReference type="Pfam" id="PF26580">
    <property type="entry name" value="Mtb12_C"/>
    <property type="match status" value="1"/>
</dbReference>
<keyword evidence="1" id="KW-0732">Signal</keyword>
<dbReference type="EMBL" id="RCZG01000005">
    <property type="protein sequence ID" value="TPG33800.1"/>
    <property type="molecule type" value="Genomic_DNA"/>
</dbReference>
<evidence type="ECO:0000313" key="4">
    <source>
        <dbReference type="EMBL" id="TPG33800.1"/>
    </source>
</evidence>
<name>A0A502EBG7_9MYCO</name>
<proteinExistence type="inferred from homology"/>
<evidence type="ECO:0000259" key="3">
    <source>
        <dbReference type="Pfam" id="PF26580"/>
    </source>
</evidence>
<keyword evidence="5" id="KW-1185">Reference proteome</keyword>
<feature type="domain" description="Low molecular weight antigen MTB12-like C-terminal" evidence="3">
    <location>
        <begin position="6"/>
        <end position="122"/>
    </location>
</feature>
<comment type="caution">
    <text evidence="4">The sequence shown here is derived from an EMBL/GenBank/DDBJ whole genome shotgun (WGS) entry which is preliminary data.</text>
</comment>
<reference evidence="4 5" key="1">
    <citation type="journal article" date="2019" name="Environ. Microbiol.">
        <title>Species interactions and distinct microbial communities in high Arctic permafrost affected cryosols are associated with the CH4 and CO2 gas fluxes.</title>
        <authorList>
            <person name="Altshuler I."/>
            <person name="Hamel J."/>
            <person name="Turney S."/>
            <person name="Magnuson E."/>
            <person name="Levesque R."/>
            <person name="Greer C."/>
            <person name="Whyte L.G."/>
        </authorList>
    </citation>
    <scope>NUCLEOTIDE SEQUENCE [LARGE SCALE GENOMIC DNA]</scope>
    <source>
        <strain evidence="4 5">S5.20</strain>
    </source>
</reference>
<dbReference type="Proteomes" id="UP000320095">
    <property type="component" value="Unassembled WGS sequence"/>
</dbReference>
<dbReference type="OrthoDB" id="4752301at2"/>
<comment type="similarity">
    <text evidence="2">Belongs to the MTB12 family.</text>
</comment>
<evidence type="ECO:0000256" key="1">
    <source>
        <dbReference type="ARBA" id="ARBA00022729"/>
    </source>
</evidence>
<dbReference type="AlphaFoldDB" id="A0A502EBG7"/>
<dbReference type="InterPro" id="IPR058644">
    <property type="entry name" value="Mtb12-like_C"/>
</dbReference>